<comment type="caution">
    <text evidence="2">The sequence shown here is derived from an EMBL/GenBank/DDBJ whole genome shotgun (WGS) entry which is preliminary data.</text>
</comment>
<dbReference type="Proteomes" id="UP001233999">
    <property type="component" value="Unassembled WGS sequence"/>
</dbReference>
<evidence type="ECO:0000313" key="3">
    <source>
        <dbReference type="Proteomes" id="UP001233999"/>
    </source>
</evidence>
<sequence length="84" mass="9810">SNRWDVMEHTTYLYNNASQVNIYIKRRGKKSSNECMYKDRKTSGNMTEETQNTPNSVKSLLRCPIGTQSWTNRSLDPNEMFLLS</sequence>
<feature type="region of interest" description="Disordered" evidence="1">
    <location>
        <begin position="34"/>
        <end position="58"/>
    </location>
</feature>
<gene>
    <name evidence="2" type="ORF">L9F63_017067</name>
</gene>
<dbReference type="AlphaFoldDB" id="A0AAD7ZZN3"/>
<accession>A0AAD7ZZN3</accession>
<evidence type="ECO:0000313" key="2">
    <source>
        <dbReference type="EMBL" id="KAJ9589728.1"/>
    </source>
</evidence>
<keyword evidence="3" id="KW-1185">Reference proteome</keyword>
<reference evidence="2" key="2">
    <citation type="submission" date="2023-05" db="EMBL/GenBank/DDBJ databases">
        <authorList>
            <person name="Fouks B."/>
        </authorList>
    </citation>
    <scope>NUCLEOTIDE SEQUENCE</scope>
    <source>
        <strain evidence="2">Stay&amp;Tobe</strain>
        <tissue evidence="2">Testes</tissue>
    </source>
</reference>
<dbReference type="EMBL" id="JASPKZ010004914">
    <property type="protein sequence ID" value="KAJ9589728.1"/>
    <property type="molecule type" value="Genomic_DNA"/>
</dbReference>
<evidence type="ECO:0000256" key="1">
    <source>
        <dbReference type="SAM" id="MobiDB-lite"/>
    </source>
</evidence>
<feature type="non-terminal residue" evidence="2">
    <location>
        <position position="1"/>
    </location>
</feature>
<organism evidence="2 3">
    <name type="scientific">Diploptera punctata</name>
    <name type="common">Pacific beetle cockroach</name>
    <dbReference type="NCBI Taxonomy" id="6984"/>
    <lineage>
        <taxon>Eukaryota</taxon>
        <taxon>Metazoa</taxon>
        <taxon>Ecdysozoa</taxon>
        <taxon>Arthropoda</taxon>
        <taxon>Hexapoda</taxon>
        <taxon>Insecta</taxon>
        <taxon>Pterygota</taxon>
        <taxon>Neoptera</taxon>
        <taxon>Polyneoptera</taxon>
        <taxon>Dictyoptera</taxon>
        <taxon>Blattodea</taxon>
        <taxon>Blaberoidea</taxon>
        <taxon>Blaberidae</taxon>
        <taxon>Diplopterinae</taxon>
        <taxon>Diploptera</taxon>
    </lineage>
</organism>
<proteinExistence type="predicted"/>
<name>A0AAD7ZZN3_DIPPU</name>
<feature type="compositionally biased region" description="Polar residues" evidence="1">
    <location>
        <begin position="43"/>
        <end position="58"/>
    </location>
</feature>
<feature type="non-terminal residue" evidence="2">
    <location>
        <position position="84"/>
    </location>
</feature>
<protein>
    <submittedName>
        <fullName evidence="2">Uncharacterized protein</fullName>
    </submittedName>
</protein>
<reference evidence="2" key="1">
    <citation type="journal article" date="2023" name="IScience">
        <title>Live-bearing cockroach genome reveals convergent evolutionary mechanisms linked to viviparity in insects and beyond.</title>
        <authorList>
            <person name="Fouks B."/>
            <person name="Harrison M.C."/>
            <person name="Mikhailova A.A."/>
            <person name="Marchal E."/>
            <person name="English S."/>
            <person name="Carruthers M."/>
            <person name="Jennings E.C."/>
            <person name="Chiamaka E.L."/>
            <person name="Frigard R.A."/>
            <person name="Pippel M."/>
            <person name="Attardo G.M."/>
            <person name="Benoit J.B."/>
            <person name="Bornberg-Bauer E."/>
            <person name="Tobe S.S."/>
        </authorList>
    </citation>
    <scope>NUCLEOTIDE SEQUENCE</scope>
    <source>
        <strain evidence="2">Stay&amp;Tobe</strain>
    </source>
</reference>